<protein>
    <submittedName>
        <fullName evidence="1">Uncharacterized protein</fullName>
    </submittedName>
</protein>
<gene>
    <name evidence="1" type="ORF">QS748_09480</name>
</gene>
<reference evidence="1 2" key="1">
    <citation type="journal article" date="2023" name="bioRxiv">
        <title>An intranuclear bacterial parasite of deep-sea mussels expresses apoptosis inhibitors acquired from its host.</title>
        <authorList>
            <person name="Gonzalez Porras M.A."/>
            <person name="Assie A."/>
            <person name="Tietjen M."/>
            <person name="Violette M."/>
            <person name="Kleiner M."/>
            <person name="Gruber-Vodicka H."/>
            <person name="Dubilier N."/>
            <person name="Leisch N."/>
        </authorList>
    </citation>
    <scope>NUCLEOTIDE SEQUENCE [LARGE SCALE GENOMIC DNA]</scope>
    <source>
        <strain evidence="1">IAP13</strain>
    </source>
</reference>
<comment type="caution">
    <text evidence="1">The sequence shown here is derived from an EMBL/GenBank/DDBJ whole genome shotgun (WGS) entry which is preliminary data.</text>
</comment>
<dbReference type="Proteomes" id="UP001178148">
    <property type="component" value="Unassembled WGS sequence"/>
</dbReference>
<organism evidence="1 2">
    <name type="scientific">Candidatus Endonucleibacter bathymodioli</name>
    <dbReference type="NCBI Taxonomy" id="539814"/>
    <lineage>
        <taxon>Bacteria</taxon>
        <taxon>Pseudomonadati</taxon>
        <taxon>Pseudomonadota</taxon>
        <taxon>Gammaproteobacteria</taxon>
        <taxon>Oceanospirillales</taxon>
        <taxon>Endozoicomonadaceae</taxon>
        <taxon>Candidatus Endonucleibacter</taxon>
    </lineage>
</organism>
<evidence type="ECO:0000313" key="2">
    <source>
        <dbReference type="Proteomes" id="UP001178148"/>
    </source>
</evidence>
<proteinExistence type="predicted"/>
<evidence type="ECO:0000313" key="1">
    <source>
        <dbReference type="EMBL" id="MDP0589394.1"/>
    </source>
</evidence>
<keyword evidence="2" id="KW-1185">Reference proteome</keyword>
<sequence length="208" mass="23580">MHGSFAKIEISTPCLDNTPGPATTIIAESLRIQNSENSGGVTTKQVLDAYRYVHLYAKEPIIVMGAGRLQFYTLKSPYIITDITTTDVTPRCKKALENNGFPEPISVQELENGTYGPVKGRPKKFKRTCVSADVQKTTMVARGYWNDKEKKAEDLPLLIHKKTIFERITEITVKHEHKYFSQSPDDKQSFLIAKRSTFNHEVYILEPE</sequence>
<dbReference type="AlphaFoldDB" id="A0AA90STC6"/>
<accession>A0AA90STC6</accession>
<name>A0AA90STC6_9GAMM</name>
<dbReference type="EMBL" id="JASXSV010000013">
    <property type="protein sequence ID" value="MDP0589394.1"/>
    <property type="molecule type" value="Genomic_DNA"/>
</dbReference>